<gene>
    <name evidence="1" type="ORF">SLS62_005831</name>
</gene>
<comment type="caution">
    <text evidence="1">The sequence shown here is derived from an EMBL/GenBank/DDBJ whole genome shotgun (WGS) entry which is preliminary data.</text>
</comment>
<proteinExistence type="predicted"/>
<accession>A0AAN9UP60</accession>
<sequence length="176" mass="20164">MPVTSKPIDCNHCCSCCHNHVYNADEIQITLNIILQYLIKFGCTERILLEARKCLWDSFIQLMNHLGTEAGKDPEFYSDFKFLKRGFDHASIAFRHMWSWVLDFVKKSNLAGDPLEEMVAGIVTVGKSILQMSPSGGVYFSGLIDLENQAHRAKANTPLKVFFDRWDKRTADRVFE</sequence>
<organism evidence="1 2">
    <name type="scientific">Diatrype stigma</name>
    <dbReference type="NCBI Taxonomy" id="117547"/>
    <lineage>
        <taxon>Eukaryota</taxon>
        <taxon>Fungi</taxon>
        <taxon>Dikarya</taxon>
        <taxon>Ascomycota</taxon>
        <taxon>Pezizomycotina</taxon>
        <taxon>Sordariomycetes</taxon>
        <taxon>Xylariomycetidae</taxon>
        <taxon>Xylariales</taxon>
        <taxon>Diatrypaceae</taxon>
        <taxon>Diatrype</taxon>
    </lineage>
</organism>
<evidence type="ECO:0000313" key="1">
    <source>
        <dbReference type="EMBL" id="KAK7752295.1"/>
    </source>
</evidence>
<protein>
    <submittedName>
        <fullName evidence="1">Uncharacterized protein</fullName>
    </submittedName>
</protein>
<dbReference type="AlphaFoldDB" id="A0AAN9UP60"/>
<name>A0AAN9UP60_9PEZI</name>
<dbReference type="Proteomes" id="UP001320420">
    <property type="component" value="Unassembled WGS sequence"/>
</dbReference>
<dbReference type="EMBL" id="JAKJXP020000040">
    <property type="protein sequence ID" value="KAK7752295.1"/>
    <property type="molecule type" value="Genomic_DNA"/>
</dbReference>
<evidence type="ECO:0000313" key="2">
    <source>
        <dbReference type="Proteomes" id="UP001320420"/>
    </source>
</evidence>
<keyword evidence="2" id="KW-1185">Reference proteome</keyword>
<reference evidence="1 2" key="1">
    <citation type="submission" date="2024-02" db="EMBL/GenBank/DDBJ databases">
        <title>De novo assembly and annotation of 12 fungi associated with fruit tree decline syndrome in Ontario, Canada.</title>
        <authorList>
            <person name="Sulman M."/>
            <person name="Ellouze W."/>
            <person name="Ilyukhin E."/>
        </authorList>
    </citation>
    <scope>NUCLEOTIDE SEQUENCE [LARGE SCALE GENOMIC DNA]</scope>
    <source>
        <strain evidence="1 2">M11/M66-122</strain>
    </source>
</reference>